<dbReference type="PROSITE" id="PS00198">
    <property type="entry name" value="4FE4S_FER_1"/>
    <property type="match status" value="1"/>
</dbReference>
<reference evidence="9 10" key="1">
    <citation type="submission" date="2019-02" db="EMBL/GenBank/DDBJ databases">
        <title>Deep-cultivation of Planctomycetes and their phenomic and genomic characterization uncovers novel biology.</title>
        <authorList>
            <person name="Wiegand S."/>
            <person name="Jogler M."/>
            <person name="Boedeker C."/>
            <person name="Pinto D."/>
            <person name="Vollmers J."/>
            <person name="Rivas-Marin E."/>
            <person name="Kohn T."/>
            <person name="Peeters S.H."/>
            <person name="Heuer A."/>
            <person name="Rast P."/>
            <person name="Oberbeckmann S."/>
            <person name="Bunk B."/>
            <person name="Jeske O."/>
            <person name="Meyerdierks A."/>
            <person name="Storesund J.E."/>
            <person name="Kallscheuer N."/>
            <person name="Luecker S."/>
            <person name="Lage O.M."/>
            <person name="Pohl T."/>
            <person name="Merkel B.J."/>
            <person name="Hornburger P."/>
            <person name="Mueller R.-W."/>
            <person name="Bruemmer F."/>
            <person name="Labrenz M."/>
            <person name="Spormann A.M."/>
            <person name="Op Den Camp H."/>
            <person name="Overmann J."/>
            <person name="Amann R."/>
            <person name="Jetten M.S.M."/>
            <person name="Mascher T."/>
            <person name="Medema M.H."/>
            <person name="Devos D.P."/>
            <person name="Kaster A.-K."/>
            <person name="Ovreas L."/>
            <person name="Rohde M."/>
            <person name="Galperin M.Y."/>
            <person name="Jogler C."/>
        </authorList>
    </citation>
    <scope>NUCLEOTIDE SEQUENCE [LARGE SCALE GENOMIC DNA]</scope>
    <source>
        <strain evidence="9 10">CA13</strain>
    </source>
</reference>
<dbReference type="InterPro" id="IPR017054">
    <property type="entry name" value="PduS"/>
</dbReference>
<evidence type="ECO:0000313" key="9">
    <source>
        <dbReference type="EMBL" id="TWT81564.1"/>
    </source>
</evidence>
<dbReference type="Proteomes" id="UP000315010">
    <property type="component" value="Unassembled WGS sequence"/>
</dbReference>
<dbReference type="Pfam" id="PF01512">
    <property type="entry name" value="Complex1_51K"/>
    <property type="match status" value="1"/>
</dbReference>
<dbReference type="InterPro" id="IPR019554">
    <property type="entry name" value="Soluble_ligand-bd"/>
</dbReference>
<keyword evidence="4" id="KW-0677">Repeat</keyword>
<evidence type="ECO:0000256" key="1">
    <source>
        <dbReference type="ARBA" id="ARBA00022448"/>
    </source>
</evidence>
<dbReference type="InterPro" id="IPR017900">
    <property type="entry name" value="4Fe4S_Fe_S_CS"/>
</dbReference>
<dbReference type="EMBL" id="SJPJ01000001">
    <property type="protein sequence ID" value="TWT81564.1"/>
    <property type="molecule type" value="Genomic_DNA"/>
</dbReference>
<keyword evidence="7" id="KW-0411">Iron-sulfur</keyword>
<organism evidence="9 10">
    <name type="scientific">Novipirellula herctigrandis</name>
    <dbReference type="NCBI Taxonomy" id="2527986"/>
    <lineage>
        <taxon>Bacteria</taxon>
        <taxon>Pseudomonadati</taxon>
        <taxon>Planctomycetota</taxon>
        <taxon>Planctomycetia</taxon>
        <taxon>Pirellulales</taxon>
        <taxon>Pirellulaceae</taxon>
        <taxon>Novipirellula</taxon>
    </lineage>
</organism>
<evidence type="ECO:0000313" key="10">
    <source>
        <dbReference type="Proteomes" id="UP000315010"/>
    </source>
</evidence>
<dbReference type="InterPro" id="IPR017896">
    <property type="entry name" value="4Fe4S_Fe-S-bd"/>
</dbReference>
<dbReference type="InterPro" id="IPR011053">
    <property type="entry name" value="Single_hybrid_motif"/>
</dbReference>
<dbReference type="GO" id="GO:0051539">
    <property type="term" value="F:4 iron, 4 sulfur cluster binding"/>
    <property type="evidence" value="ECO:0007669"/>
    <property type="project" value="UniProtKB-KW"/>
</dbReference>
<dbReference type="GO" id="GO:0016020">
    <property type="term" value="C:membrane"/>
    <property type="evidence" value="ECO:0007669"/>
    <property type="project" value="InterPro"/>
</dbReference>
<dbReference type="GO" id="GO:0009055">
    <property type="term" value="F:electron transfer activity"/>
    <property type="evidence" value="ECO:0007669"/>
    <property type="project" value="InterPro"/>
</dbReference>
<dbReference type="RefSeq" id="WP_146397550.1">
    <property type="nucleotide sequence ID" value="NZ_SJPJ01000001.1"/>
</dbReference>
<evidence type="ECO:0000256" key="5">
    <source>
        <dbReference type="ARBA" id="ARBA00022982"/>
    </source>
</evidence>
<evidence type="ECO:0000256" key="7">
    <source>
        <dbReference type="ARBA" id="ARBA00023014"/>
    </source>
</evidence>
<keyword evidence="6" id="KW-0408">Iron</keyword>
<dbReference type="Pfam" id="PF13375">
    <property type="entry name" value="RnfC_N"/>
    <property type="match status" value="1"/>
</dbReference>
<dbReference type="PIRSF" id="PIRSF036408">
    <property type="entry name" value="PduS_prd"/>
    <property type="match status" value="1"/>
</dbReference>
<dbReference type="SUPFAM" id="SSF46548">
    <property type="entry name" value="alpha-helical ferredoxin"/>
    <property type="match status" value="1"/>
</dbReference>
<keyword evidence="2" id="KW-0004">4Fe-4S</keyword>
<dbReference type="InterPro" id="IPR026902">
    <property type="entry name" value="RnfC_N"/>
</dbReference>
<dbReference type="Pfam" id="PF10531">
    <property type="entry name" value="SLBB"/>
    <property type="match status" value="1"/>
</dbReference>
<keyword evidence="3" id="KW-0479">Metal-binding</keyword>
<evidence type="ECO:0000256" key="4">
    <source>
        <dbReference type="ARBA" id="ARBA00022737"/>
    </source>
</evidence>
<proteinExistence type="predicted"/>
<dbReference type="Gene3D" id="3.40.50.11540">
    <property type="entry name" value="NADH-ubiquinone oxidoreductase 51kDa subunit"/>
    <property type="match status" value="1"/>
</dbReference>
<evidence type="ECO:0000256" key="3">
    <source>
        <dbReference type="ARBA" id="ARBA00022723"/>
    </source>
</evidence>
<evidence type="ECO:0000259" key="8">
    <source>
        <dbReference type="PROSITE" id="PS51379"/>
    </source>
</evidence>
<dbReference type="InterPro" id="IPR010208">
    <property type="entry name" value="Ion_transpt_RnfC/RsxC"/>
</dbReference>
<gene>
    <name evidence="9" type="primary">rnfC_2</name>
    <name evidence="9" type="ORF">CA13_30170</name>
</gene>
<dbReference type="OrthoDB" id="9767754at2"/>
<comment type="caution">
    <text evidence="9">The sequence shown here is derived from an EMBL/GenBank/DDBJ whole genome shotgun (WGS) entry which is preliminary data.</text>
</comment>
<evidence type="ECO:0000256" key="6">
    <source>
        <dbReference type="ARBA" id="ARBA00023004"/>
    </source>
</evidence>
<name>A0A5C5Z2S0_9BACT</name>
<dbReference type="PROSITE" id="PS51379">
    <property type="entry name" value="4FE4S_FER_2"/>
    <property type="match status" value="1"/>
</dbReference>
<keyword evidence="10" id="KW-1185">Reference proteome</keyword>
<dbReference type="SUPFAM" id="SSF142019">
    <property type="entry name" value="Nqo1 FMN-binding domain-like"/>
    <property type="match status" value="1"/>
</dbReference>
<dbReference type="PANTHER" id="PTHR43034:SF2">
    <property type="entry name" value="ION-TRANSLOCATING OXIDOREDUCTASE COMPLEX SUBUNIT C"/>
    <property type="match status" value="1"/>
</dbReference>
<dbReference type="PANTHER" id="PTHR43034">
    <property type="entry name" value="ION-TRANSLOCATING OXIDOREDUCTASE COMPLEX SUBUNIT C"/>
    <property type="match status" value="1"/>
</dbReference>
<feature type="domain" description="4Fe-4S ferredoxin-type" evidence="8">
    <location>
        <begin position="247"/>
        <end position="276"/>
    </location>
</feature>
<protein>
    <submittedName>
        <fullName evidence="9">Electron transport complex protein RnfC</fullName>
    </submittedName>
</protein>
<dbReference type="SUPFAM" id="SSF51230">
    <property type="entry name" value="Single hybrid motif"/>
    <property type="match status" value="1"/>
</dbReference>
<dbReference type="Pfam" id="PF13534">
    <property type="entry name" value="Fer4_17"/>
    <property type="match status" value="1"/>
</dbReference>
<dbReference type="AlphaFoldDB" id="A0A5C5Z2S0"/>
<dbReference type="InterPro" id="IPR037225">
    <property type="entry name" value="Nuo51_FMN-bd_sf"/>
</dbReference>
<sequence>MQKKSKQDLLRLIREAGVIGAGGAGFPTYKKLDATVEHVIANGAECEPLLQKDRESMLQRQDAFFRGLQILRDLTDAATVTVAVKKKNQDVVESFQPDLESNGFESLVYPDVYPAGDEYILVYEISGRLIPPGGIPLHVGCVVDNVETIVNVALAAEGKPVVDKFVTVCGAVAEPLTTVVPIGVSIADCLELAGGLTVDDPLILTGGIMMGGVTTDLSMPVGKNMGGIIALPRDHYLAKRKTQSQETYTRIGHGQCDQCSLCTELCPRYIMGYPIEPHRVMRTLLMTGEAKQRSSLWAQYCCECNVCSMIACPEMLDPKNICVDAKQVLRENELGRTEQELEVLFRDPHPARKGREIPIPTLITRLGLASYNRKAPFVSFDHWQPQRVTIPLNSHIGAPAKPVVSVGDTVQCGDVIATVDEQQLGCPAHASLDGQVTAVKANSIEITV</sequence>
<evidence type="ECO:0000256" key="2">
    <source>
        <dbReference type="ARBA" id="ARBA00022485"/>
    </source>
</evidence>
<dbReference type="SUPFAM" id="SSF142984">
    <property type="entry name" value="Nqo1 middle domain-like"/>
    <property type="match status" value="1"/>
</dbReference>
<dbReference type="InterPro" id="IPR011538">
    <property type="entry name" value="Nuo51_FMN-bd"/>
</dbReference>
<accession>A0A5C5Z2S0</accession>
<keyword evidence="5" id="KW-0249">Electron transport</keyword>
<keyword evidence="1" id="KW-0813">Transport</keyword>
<dbReference type="GO" id="GO:0046872">
    <property type="term" value="F:metal ion binding"/>
    <property type="evidence" value="ECO:0007669"/>
    <property type="project" value="UniProtKB-KW"/>
</dbReference>